<evidence type="ECO:0000256" key="2">
    <source>
        <dbReference type="ARBA" id="ARBA00022777"/>
    </source>
</evidence>
<evidence type="ECO:0000256" key="3">
    <source>
        <dbReference type="ARBA" id="ARBA00023012"/>
    </source>
</evidence>
<feature type="transmembrane region" description="Helical" evidence="4">
    <location>
        <begin position="64"/>
        <end position="85"/>
    </location>
</feature>
<feature type="transmembrane region" description="Helical" evidence="4">
    <location>
        <begin position="100"/>
        <end position="117"/>
    </location>
</feature>
<feature type="transmembrane region" description="Helical" evidence="4">
    <location>
        <begin position="280"/>
        <end position="302"/>
    </location>
</feature>
<feature type="transmembrane region" description="Helical" evidence="4">
    <location>
        <begin position="209"/>
        <end position="228"/>
    </location>
</feature>
<proteinExistence type="predicted"/>
<evidence type="ECO:0000256" key="4">
    <source>
        <dbReference type="SAM" id="Phobius"/>
    </source>
</evidence>
<keyword evidence="4" id="KW-0812">Transmembrane</keyword>
<dbReference type="Gene3D" id="3.30.565.10">
    <property type="entry name" value="Histidine kinase-like ATPase, C-terminal domain"/>
    <property type="match status" value="1"/>
</dbReference>
<dbReference type="Pfam" id="PF02518">
    <property type="entry name" value="HATPase_c"/>
    <property type="match status" value="1"/>
</dbReference>
<dbReference type="SMART" id="SM00387">
    <property type="entry name" value="HATPase_c"/>
    <property type="match status" value="1"/>
</dbReference>
<dbReference type="Proteomes" id="UP000198967">
    <property type="component" value="Unassembled WGS sequence"/>
</dbReference>
<dbReference type="InterPro" id="IPR003594">
    <property type="entry name" value="HATPase_dom"/>
</dbReference>
<dbReference type="InterPro" id="IPR011712">
    <property type="entry name" value="Sig_transdc_His_kin_sub3_dim/P"/>
</dbReference>
<keyword evidence="3" id="KW-0902">Two-component regulatory system</keyword>
<feature type="transmembrane region" description="Helical" evidence="4">
    <location>
        <begin position="248"/>
        <end position="268"/>
    </location>
</feature>
<feature type="domain" description="Histidine kinase/HSP90-like ATPase" evidence="5">
    <location>
        <begin position="576"/>
        <end position="663"/>
    </location>
</feature>
<dbReference type="AlphaFoldDB" id="A0A1G7R163"/>
<sequence length="663" mass="68257">MSVIHALAVPAAAATVVAAGLGGLLALHSGAAVTDVASLLFVVACGVAGGLVARQRPTDRVGPLLLGAGLSFAVAEACGRTALALPDGPLAAALGWPQTWLWVPGNTCLALVPLALAEPASRLRRAVGGAVLVAGVVTAPLAALRPGVDRQPGVPSRPNALGVPALQGWVDPIAAAFTLVVGAAFLVGGALVARRWWRTPRQDPLRHRLQWPMWALVVACATVLLRLVSGLLDDDPALWPVGAPVWEVAGSAAAALPPVAVAVGLVRHRIVDIDRLAGRTLLYGGLTATVLAAYLAVVTAAVHVLGPAAGLPASALVAAGAAVGAEPLRRRWQRRVDRLLYGERGDPYAVLAGLGARLESVADRAALADVAEAVRTSLRLSAVVVVGPDGVLATAGSPPGEPEVVPLRAGGDRVGELRLAGRETRARRDRALLAEIARPIAAVVRAVAEAERADRLTADLRRSRQRLVLAAEEERRRLRRDLHDGLGPTLAGLALRAEAARELGDDAAGRVLLDEIVADTATALADVRRLVDGLRPPALDTLGLVGALRAHLSARPPGTAPVDLEDALGDAPLPAAAEVAAFRIAVEAVANADRHARARRIRVAVRGPVPLWLRVADDGVGLPAHPRAGVGLGSMRERAAELGGRCTVRGVTEGGTEVIVCLP</sequence>
<dbReference type="Pfam" id="PF07730">
    <property type="entry name" value="HisKA_3"/>
    <property type="match status" value="1"/>
</dbReference>
<dbReference type="PANTHER" id="PTHR24421:SF61">
    <property type="entry name" value="OXYGEN SENSOR HISTIDINE KINASE NREB"/>
    <property type="match status" value="1"/>
</dbReference>
<evidence type="ECO:0000313" key="7">
    <source>
        <dbReference type="Proteomes" id="UP000198967"/>
    </source>
</evidence>
<name>A0A1G7R163_PSEOR</name>
<keyword evidence="4" id="KW-0472">Membrane</keyword>
<dbReference type="Gene3D" id="1.20.5.1930">
    <property type="match status" value="1"/>
</dbReference>
<feature type="transmembrane region" description="Helical" evidence="4">
    <location>
        <begin position="173"/>
        <end position="197"/>
    </location>
</feature>
<accession>A0A1G7R163</accession>
<dbReference type="InterPro" id="IPR036890">
    <property type="entry name" value="HATPase_C_sf"/>
</dbReference>
<gene>
    <name evidence="6" type="ORF">SAMN05216377_108244</name>
</gene>
<keyword evidence="7" id="KW-1185">Reference proteome</keyword>
<dbReference type="GO" id="GO:0046983">
    <property type="term" value="F:protein dimerization activity"/>
    <property type="evidence" value="ECO:0007669"/>
    <property type="project" value="InterPro"/>
</dbReference>
<evidence type="ECO:0000313" key="6">
    <source>
        <dbReference type="EMBL" id="SDG04444.1"/>
    </source>
</evidence>
<dbReference type="STRING" id="366584.SAMN05216377_108244"/>
<keyword evidence="4" id="KW-1133">Transmembrane helix</keyword>
<dbReference type="EMBL" id="FNBE01000008">
    <property type="protein sequence ID" value="SDG04444.1"/>
    <property type="molecule type" value="Genomic_DNA"/>
</dbReference>
<evidence type="ECO:0000259" key="5">
    <source>
        <dbReference type="SMART" id="SM00387"/>
    </source>
</evidence>
<feature type="transmembrane region" description="Helical" evidence="4">
    <location>
        <begin position="129"/>
        <end position="148"/>
    </location>
</feature>
<reference evidence="6 7" key="1">
    <citation type="submission" date="2016-10" db="EMBL/GenBank/DDBJ databases">
        <authorList>
            <person name="de Groot N.N."/>
        </authorList>
    </citation>
    <scope>NUCLEOTIDE SEQUENCE [LARGE SCALE GENOMIC DNA]</scope>
    <source>
        <strain evidence="6 7">CGMCC 4.3143</strain>
    </source>
</reference>
<dbReference type="PANTHER" id="PTHR24421">
    <property type="entry name" value="NITRATE/NITRITE SENSOR PROTEIN NARX-RELATED"/>
    <property type="match status" value="1"/>
</dbReference>
<keyword evidence="2 6" id="KW-0418">Kinase</keyword>
<evidence type="ECO:0000256" key="1">
    <source>
        <dbReference type="ARBA" id="ARBA00022679"/>
    </source>
</evidence>
<keyword evidence="1" id="KW-0808">Transferase</keyword>
<dbReference type="GO" id="GO:0000155">
    <property type="term" value="F:phosphorelay sensor kinase activity"/>
    <property type="evidence" value="ECO:0007669"/>
    <property type="project" value="InterPro"/>
</dbReference>
<dbReference type="SUPFAM" id="SSF55874">
    <property type="entry name" value="ATPase domain of HSP90 chaperone/DNA topoisomerase II/histidine kinase"/>
    <property type="match status" value="1"/>
</dbReference>
<dbReference type="InterPro" id="IPR050482">
    <property type="entry name" value="Sensor_HK_TwoCompSys"/>
</dbReference>
<protein>
    <submittedName>
        <fullName evidence="6">Histidine kinase</fullName>
    </submittedName>
</protein>
<feature type="transmembrane region" description="Helical" evidence="4">
    <location>
        <begin position="28"/>
        <end position="52"/>
    </location>
</feature>
<dbReference type="GO" id="GO:0016020">
    <property type="term" value="C:membrane"/>
    <property type="evidence" value="ECO:0007669"/>
    <property type="project" value="InterPro"/>
</dbReference>
<organism evidence="6 7">
    <name type="scientific">Pseudonocardia oroxyli</name>
    <dbReference type="NCBI Taxonomy" id="366584"/>
    <lineage>
        <taxon>Bacteria</taxon>
        <taxon>Bacillati</taxon>
        <taxon>Actinomycetota</taxon>
        <taxon>Actinomycetes</taxon>
        <taxon>Pseudonocardiales</taxon>
        <taxon>Pseudonocardiaceae</taxon>
        <taxon>Pseudonocardia</taxon>
    </lineage>
</organism>